<dbReference type="CDD" id="cd01427">
    <property type="entry name" value="HAD_like"/>
    <property type="match status" value="1"/>
</dbReference>
<dbReference type="InterPro" id="IPR036412">
    <property type="entry name" value="HAD-like_sf"/>
</dbReference>
<keyword evidence="2" id="KW-1185">Reference proteome</keyword>
<protein>
    <submittedName>
        <fullName evidence="1">FMN phosphatase YigB, HAD superfamily</fullName>
    </submittedName>
</protein>
<dbReference type="AlphaFoldDB" id="A0A1H0QZ90"/>
<dbReference type="InterPro" id="IPR023214">
    <property type="entry name" value="HAD_sf"/>
</dbReference>
<reference evidence="1 2" key="1">
    <citation type="submission" date="2016-10" db="EMBL/GenBank/DDBJ databases">
        <authorList>
            <person name="de Groot N.N."/>
        </authorList>
    </citation>
    <scope>NUCLEOTIDE SEQUENCE [LARGE SCALE GENOMIC DNA]</scope>
    <source>
        <strain evidence="2">P4-7,KCTC 19426,CECT 7604</strain>
    </source>
</reference>
<sequence length="239" mass="25429">MTGSPTLALLFDFDGTLYVGDLPILAYARHAADLLPDAAATDLIDGVRYLLEGRSVTVRTIDLRDAEDGYMGVEMLARAAGLTAEHLDGAYRLARQDLARSAFALDAPQGLPELLADLADAYVLVVTNADLTGVAEVLTAVEVAGHIDEIVAEADKPHRMPEHVAALLDRIDAAATPERLMVVGDRWTADLADAFAAGARTALVDRFHRGDGTPHLRGASLAELIPGIRDWARSLGGLE</sequence>
<evidence type="ECO:0000313" key="2">
    <source>
        <dbReference type="Proteomes" id="UP000198741"/>
    </source>
</evidence>
<evidence type="ECO:0000313" key="1">
    <source>
        <dbReference type="EMBL" id="SDP22239.1"/>
    </source>
</evidence>
<dbReference type="SUPFAM" id="SSF56784">
    <property type="entry name" value="HAD-like"/>
    <property type="match status" value="1"/>
</dbReference>
<dbReference type="Gene3D" id="3.40.50.1000">
    <property type="entry name" value="HAD superfamily/HAD-like"/>
    <property type="match status" value="1"/>
</dbReference>
<organism evidence="1 2">
    <name type="scientific">Nakamurella panacisegetis</name>
    <dbReference type="NCBI Taxonomy" id="1090615"/>
    <lineage>
        <taxon>Bacteria</taxon>
        <taxon>Bacillati</taxon>
        <taxon>Actinomycetota</taxon>
        <taxon>Actinomycetes</taxon>
        <taxon>Nakamurellales</taxon>
        <taxon>Nakamurellaceae</taxon>
        <taxon>Nakamurella</taxon>
    </lineage>
</organism>
<dbReference type="OrthoDB" id="3851389at2"/>
<dbReference type="EMBL" id="LT629710">
    <property type="protein sequence ID" value="SDP22239.1"/>
    <property type="molecule type" value="Genomic_DNA"/>
</dbReference>
<dbReference type="Proteomes" id="UP000198741">
    <property type="component" value="Chromosome I"/>
</dbReference>
<name>A0A1H0QZ90_9ACTN</name>
<gene>
    <name evidence="1" type="ORF">SAMN04515671_3310</name>
</gene>
<proteinExistence type="predicted"/>
<dbReference type="STRING" id="1090615.SAMN04515671_3310"/>
<dbReference type="RefSeq" id="WP_157695478.1">
    <property type="nucleotide sequence ID" value="NZ_LT629710.1"/>
</dbReference>
<dbReference type="Pfam" id="PF00702">
    <property type="entry name" value="Hydrolase"/>
    <property type="match status" value="1"/>
</dbReference>
<accession>A0A1H0QZ90</accession>